<dbReference type="Gene3D" id="2.170.270.10">
    <property type="entry name" value="SET domain"/>
    <property type="match status" value="1"/>
</dbReference>
<evidence type="ECO:0000313" key="3">
    <source>
        <dbReference type="EMBL" id="SPN99023.1"/>
    </source>
</evidence>
<comment type="caution">
    <text evidence="3">The sequence shown here is derived from an EMBL/GenBank/DDBJ whole genome shotgun (WGS) entry which is preliminary data.</text>
</comment>
<sequence>MSLPKGWPPHLPYLTTPCHSKLLTKDQISSLKTNSPDLPQIPASATQAPYTSIKITPITDPSHPANGQSGLLATRALKPGSFVLLYLGNAHPESDPSARDSDYDIWIDRDIGVAVDADRLGNEARFVNDYRGIKGRPNAEFREVWSMRHGERCMAVFVLPESKRRDKGGKSGGGGSAGIAKGEEILVSYGKGFWGHRLPDGATAPDVESEADVPGTH</sequence>
<dbReference type="InterPro" id="IPR001214">
    <property type="entry name" value="SET_dom"/>
</dbReference>
<feature type="domain" description="SET" evidence="2">
    <location>
        <begin position="51"/>
        <end position="190"/>
    </location>
</feature>
<reference evidence="3" key="1">
    <citation type="submission" date="2018-03" db="EMBL/GenBank/DDBJ databases">
        <authorList>
            <person name="Guldener U."/>
        </authorList>
    </citation>
    <scope>NUCLEOTIDE SEQUENCE</scope>
</reference>
<evidence type="ECO:0000256" key="1">
    <source>
        <dbReference type="SAM" id="MobiDB-lite"/>
    </source>
</evidence>
<evidence type="ECO:0000259" key="2">
    <source>
        <dbReference type="PROSITE" id="PS50280"/>
    </source>
</evidence>
<proteinExistence type="predicted"/>
<dbReference type="Proteomes" id="UP001187682">
    <property type="component" value="Unassembled WGS sequence"/>
</dbReference>
<keyword evidence="4" id="KW-1185">Reference proteome</keyword>
<organism evidence="3 4">
    <name type="scientific">Cephalotrichum gorgonifer</name>
    <dbReference type="NCBI Taxonomy" id="2041049"/>
    <lineage>
        <taxon>Eukaryota</taxon>
        <taxon>Fungi</taxon>
        <taxon>Dikarya</taxon>
        <taxon>Ascomycota</taxon>
        <taxon>Pezizomycotina</taxon>
        <taxon>Sordariomycetes</taxon>
        <taxon>Hypocreomycetidae</taxon>
        <taxon>Microascales</taxon>
        <taxon>Microascaceae</taxon>
        <taxon>Cephalotrichum</taxon>
    </lineage>
</organism>
<dbReference type="InterPro" id="IPR046341">
    <property type="entry name" value="SET_dom_sf"/>
</dbReference>
<protein>
    <recommendedName>
        <fullName evidence="2">SET domain-containing protein</fullName>
    </recommendedName>
</protein>
<name>A0AAE8MRV9_9PEZI</name>
<evidence type="ECO:0000313" key="4">
    <source>
        <dbReference type="Proteomes" id="UP001187682"/>
    </source>
</evidence>
<dbReference type="SUPFAM" id="SSF82199">
    <property type="entry name" value="SET domain"/>
    <property type="match status" value="1"/>
</dbReference>
<dbReference type="EMBL" id="ONZQ02000002">
    <property type="protein sequence ID" value="SPN99023.1"/>
    <property type="molecule type" value="Genomic_DNA"/>
</dbReference>
<gene>
    <name evidence="3" type="ORF">DNG_02062</name>
</gene>
<accession>A0AAE8MRV9</accession>
<dbReference type="PROSITE" id="PS50280">
    <property type="entry name" value="SET"/>
    <property type="match status" value="1"/>
</dbReference>
<feature type="region of interest" description="Disordered" evidence="1">
    <location>
        <begin position="198"/>
        <end position="217"/>
    </location>
</feature>
<dbReference type="AlphaFoldDB" id="A0AAE8MRV9"/>